<evidence type="ECO:0000313" key="3">
    <source>
        <dbReference type="EMBL" id="MFC0393790.1"/>
    </source>
</evidence>
<dbReference type="PROSITE" id="PS00062">
    <property type="entry name" value="ALDOKETO_REDUCTASE_2"/>
    <property type="match status" value="1"/>
</dbReference>
<dbReference type="RefSeq" id="WP_204820538.1">
    <property type="nucleotide sequence ID" value="NZ_JANHOF010000013.1"/>
</dbReference>
<dbReference type="Gene3D" id="3.20.20.100">
    <property type="entry name" value="NADP-dependent oxidoreductase domain"/>
    <property type="match status" value="1"/>
</dbReference>
<dbReference type="Pfam" id="PF00248">
    <property type="entry name" value="Aldo_ket_red"/>
    <property type="match status" value="1"/>
</dbReference>
<evidence type="ECO:0000259" key="2">
    <source>
        <dbReference type="Pfam" id="PF00248"/>
    </source>
</evidence>
<protein>
    <submittedName>
        <fullName evidence="3">Aldo/keto reductase</fullName>
    </submittedName>
</protein>
<dbReference type="PRINTS" id="PR00069">
    <property type="entry name" value="ALDKETRDTASE"/>
</dbReference>
<name>A0ABV6JFZ7_9BACL</name>
<dbReference type="PANTHER" id="PTHR43625:SF88">
    <property type="entry name" value="OS07G0143000 PROTEIN"/>
    <property type="match status" value="1"/>
</dbReference>
<proteinExistence type="predicted"/>
<feature type="domain" description="NADP-dependent oxidoreductase" evidence="2">
    <location>
        <begin position="21"/>
        <end position="322"/>
    </location>
</feature>
<dbReference type="PANTHER" id="PTHR43625">
    <property type="entry name" value="AFLATOXIN B1 ALDEHYDE REDUCTASE"/>
    <property type="match status" value="1"/>
</dbReference>
<dbReference type="SUPFAM" id="SSF51430">
    <property type="entry name" value="NAD(P)-linked oxidoreductase"/>
    <property type="match status" value="1"/>
</dbReference>
<dbReference type="InterPro" id="IPR020471">
    <property type="entry name" value="AKR"/>
</dbReference>
<dbReference type="Proteomes" id="UP001589818">
    <property type="component" value="Unassembled WGS sequence"/>
</dbReference>
<accession>A0ABV6JFZ7</accession>
<dbReference type="InterPro" id="IPR023210">
    <property type="entry name" value="NADP_OxRdtase_dom"/>
</dbReference>
<dbReference type="InterPro" id="IPR018170">
    <property type="entry name" value="Aldo/ket_reductase_CS"/>
</dbReference>
<sequence length="328" mass="36101">MTLTTHVQLRQLGNSDLKLSPLGLGCWQFSKGSGIVGKFWPVLGDEVIQDIVRTSLAGGINWFDTAEVYGGGQSEQMLADALNAAGEAAESAHVATKWWPIMRSASSISRTIEQRLRCLKGWPIDLHQVHQPYSFSSAASEMREMAKLVKVGKIKHVGVSNFSAAKMREADRTLREFGLRLTSNQVKYSLLDRRIERNGIMETAKELGVAIIAYSPLEQGLLTGKFHVNPELAKQISGPRRWSSAFKPAGLKRSQPLIDLLQELALKYGASPSQVALNWLIHAHGETVFAIPGASKPHHAVENVRAMRFTLEADEIAELASVSSFYGR</sequence>
<evidence type="ECO:0000313" key="4">
    <source>
        <dbReference type="Proteomes" id="UP001589818"/>
    </source>
</evidence>
<evidence type="ECO:0000256" key="1">
    <source>
        <dbReference type="ARBA" id="ARBA00023002"/>
    </source>
</evidence>
<dbReference type="InterPro" id="IPR036812">
    <property type="entry name" value="NAD(P)_OxRdtase_dom_sf"/>
</dbReference>
<reference evidence="3 4" key="1">
    <citation type="submission" date="2024-09" db="EMBL/GenBank/DDBJ databases">
        <authorList>
            <person name="Sun Q."/>
            <person name="Mori K."/>
        </authorList>
    </citation>
    <scope>NUCLEOTIDE SEQUENCE [LARGE SCALE GENOMIC DNA]</scope>
    <source>
        <strain evidence="3 4">CCM 4839</strain>
    </source>
</reference>
<comment type="caution">
    <text evidence="3">The sequence shown here is derived from an EMBL/GenBank/DDBJ whole genome shotgun (WGS) entry which is preliminary data.</text>
</comment>
<organism evidence="3 4">
    <name type="scientific">Paenibacillus mendelii</name>
    <dbReference type="NCBI Taxonomy" id="206163"/>
    <lineage>
        <taxon>Bacteria</taxon>
        <taxon>Bacillati</taxon>
        <taxon>Bacillota</taxon>
        <taxon>Bacilli</taxon>
        <taxon>Bacillales</taxon>
        <taxon>Paenibacillaceae</taxon>
        <taxon>Paenibacillus</taxon>
    </lineage>
</organism>
<gene>
    <name evidence="3" type="ORF">ACFFJ8_20775</name>
</gene>
<keyword evidence="4" id="KW-1185">Reference proteome</keyword>
<dbReference type="InterPro" id="IPR050791">
    <property type="entry name" value="Aldo-Keto_reductase"/>
</dbReference>
<dbReference type="EMBL" id="JBHLVF010000034">
    <property type="protein sequence ID" value="MFC0393790.1"/>
    <property type="molecule type" value="Genomic_DNA"/>
</dbReference>
<keyword evidence="1" id="KW-0560">Oxidoreductase</keyword>